<gene>
    <name evidence="1" type="ORF">DES32_2054</name>
</gene>
<dbReference type="Proteomes" id="UP000256900">
    <property type="component" value="Unassembled WGS sequence"/>
</dbReference>
<comment type="caution">
    <text evidence="1">The sequence shown here is derived from an EMBL/GenBank/DDBJ whole genome shotgun (WGS) entry which is preliminary data.</text>
</comment>
<sequence length="93" mass="10371">MTMSEAQRGKYETATNDTQDIVTLSNLLLRFVEANPEELVGQETAQEWVASMWKVRNPAAKLKKSLDEFLAVFADFDGPAVVALRDALEPLTK</sequence>
<protein>
    <submittedName>
        <fullName evidence="1">Uncharacterized protein</fullName>
    </submittedName>
</protein>
<dbReference type="EMBL" id="QUMO01000003">
    <property type="protein sequence ID" value="REF86012.1"/>
    <property type="molecule type" value="Genomic_DNA"/>
</dbReference>
<organism evidence="1 2">
    <name type="scientific">Methylovirgula ligni</name>
    <dbReference type="NCBI Taxonomy" id="569860"/>
    <lineage>
        <taxon>Bacteria</taxon>
        <taxon>Pseudomonadati</taxon>
        <taxon>Pseudomonadota</taxon>
        <taxon>Alphaproteobacteria</taxon>
        <taxon>Hyphomicrobiales</taxon>
        <taxon>Beijerinckiaceae</taxon>
        <taxon>Methylovirgula</taxon>
    </lineage>
</organism>
<name>A0A3D9YYP9_9HYPH</name>
<evidence type="ECO:0000313" key="2">
    <source>
        <dbReference type="Proteomes" id="UP000256900"/>
    </source>
</evidence>
<reference evidence="1 2" key="1">
    <citation type="submission" date="2018-08" db="EMBL/GenBank/DDBJ databases">
        <title>Genomic Encyclopedia of Type Strains, Phase IV (KMG-IV): sequencing the most valuable type-strain genomes for metagenomic binning, comparative biology and taxonomic classification.</title>
        <authorList>
            <person name="Goeker M."/>
        </authorList>
    </citation>
    <scope>NUCLEOTIDE SEQUENCE [LARGE SCALE GENOMIC DNA]</scope>
    <source>
        <strain evidence="1 2">BW863</strain>
    </source>
</reference>
<evidence type="ECO:0000313" key="1">
    <source>
        <dbReference type="EMBL" id="REF86012.1"/>
    </source>
</evidence>
<dbReference type="AlphaFoldDB" id="A0A3D9YYP9"/>
<dbReference type="RefSeq" id="WP_115836600.1">
    <property type="nucleotide sequence ID" value="NZ_CP025086.1"/>
</dbReference>
<keyword evidence="2" id="KW-1185">Reference proteome</keyword>
<proteinExistence type="predicted"/>
<accession>A0A3D9YYP9</accession>